<dbReference type="KEGG" id="cci:CC1G_08501"/>
<name>A8ND07_COPC7</name>
<dbReference type="RefSeq" id="XP_001832673.2">
    <property type="nucleotide sequence ID" value="XM_001832621.2"/>
</dbReference>
<feature type="coiled-coil region" evidence="1">
    <location>
        <begin position="483"/>
        <end position="510"/>
    </location>
</feature>
<accession>A8ND07</accession>
<gene>
    <name evidence="2" type="ORF">CC1G_08501</name>
</gene>
<dbReference type="HOGENOM" id="CLU_512884_0_0_1"/>
<dbReference type="VEuPathDB" id="FungiDB:CC1G_08501"/>
<evidence type="ECO:0000256" key="1">
    <source>
        <dbReference type="SAM" id="Coils"/>
    </source>
</evidence>
<comment type="caution">
    <text evidence="2">The sequence shown here is derived from an EMBL/GenBank/DDBJ whole genome shotgun (WGS) entry which is preliminary data.</text>
</comment>
<protein>
    <submittedName>
        <fullName evidence="2">Uncharacterized protein</fullName>
    </submittedName>
</protein>
<organism evidence="2 3">
    <name type="scientific">Coprinopsis cinerea (strain Okayama-7 / 130 / ATCC MYA-4618 / FGSC 9003)</name>
    <name type="common">Inky cap fungus</name>
    <name type="synonym">Hormographiella aspergillata</name>
    <dbReference type="NCBI Taxonomy" id="240176"/>
    <lineage>
        <taxon>Eukaryota</taxon>
        <taxon>Fungi</taxon>
        <taxon>Dikarya</taxon>
        <taxon>Basidiomycota</taxon>
        <taxon>Agaricomycotina</taxon>
        <taxon>Agaricomycetes</taxon>
        <taxon>Agaricomycetidae</taxon>
        <taxon>Agaricales</taxon>
        <taxon>Agaricineae</taxon>
        <taxon>Psathyrellaceae</taxon>
        <taxon>Coprinopsis</taxon>
    </lineage>
</organism>
<dbReference type="AlphaFoldDB" id="A8ND07"/>
<dbReference type="InParanoid" id="A8ND07"/>
<keyword evidence="1" id="KW-0175">Coiled coil</keyword>
<keyword evidence="3" id="KW-1185">Reference proteome</keyword>
<proteinExistence type="predicted"/>
<reference evidence="2 3" key="1">
    <citation type="journal article" date="2010" name="Proc. Natl. Acad. Sci. U.S.A.">
        <title>Insights into evolution of multicellular fungi from the assembled chromosomes of the mushroom Coprinopsis cinerea (Coprinus cinereus).</title>
        <authorList>
            <person name="Stajich J.E."/>
            <person name="Wilke S.K."/>
            <person name="Ahren D."/>
            <person name="Au C.H."/>
            <person name="Birren B.W."/>
            <person name="Borodovsky M."/>
            <person name="Burns C."/>
            <person name="Canback B."/>
            <person name="Casselton L.A."/>
            <person name="Cheng C.K."/>
            <person name="Deng J."/>
            <person name="Dietrich F.S."/>
            <person name="Fargo D.C."/>
            <person name="Farman M.L."/>
            <person name="Gathman A.C."/>
            <person name="Goldberg J."/>
            <person name="Guigo R."/>
            <person name="Hoegger P.J."/>
            <person name="Hooker J.B."/>
            <person name="Huggins A."/>
            <person name="James T.Y."/>
            <person name="Kamada T."/>
            <person name="Kilaru S."/>
            <person name="Kodira C."/>
            <person name="Kues U."/>
            <person name="Kupfer D."/>
            <person name="Kwan H.S."/>
            <person name="Lomsadze A."/>
            <person name="Li W."/>
            <person name="Lilly W.W."/>
            <person name="Ma L.J."/>
            <person name="Mackey A.J."/>
            <person name="Manning G."/>
            <person name="Martin F."/>
            <person name="Muraguchi H."/>
            <person name="Natvig D.O."/>
            <person name="Palmerini H."/>
            <person name="Ramesh M.A."/>
            <person name="Rehmeyer C.J."/>
            <person name="Roe B.A."/>
            <person name="Shenoy N."/>
            <person name="Stanke M."/>
            <person name="Ter-Hovhannisyan V."/>
            <person name="Tunlid A."/>
            <person name="Velagapudi R."/>
            <person name="Vision T.J."/>
            <person name="Zeng Q."/>
            <person name="Zolan M.E."/>
            <person name="Pukkila P.J."/>
        </authorList>
    </citation>
    <scope>NUCLEOTIDE SEQUENCE [LARGE SCALE GENOMIC DNA]</scope>
    <source>
        <strain evidence="3">Okayama-7 / 130 / ATCC MYA-4618 / FGSC 9003</strain>
    </source>
</reference>
<sequence length="531" mass="60124">MFIRAFEALTSGQFFSNSEARMPLDLFRWARERRCELLRVAPNLNTALVLMPSMINVLITSTAWHPTGPCGSLQRTICNLLDSYPPQMATSETIVPSHQLPVELINKIATYIHAFPSREERRQAYVALFQVSSIYRAVFIPNVFERIILRSPDKAYKLQVLIEGNPGLLSHAKRLTISARGHGLRSAKPWILSGVSDVVLGNILRSFASGGKLQKLDLLIALDWNQFPRDTPISSALALQDWITHSHRLPAFHVARSTNVPRSVIQSWMSVTHRLTLERVHFEILDRINPELAPISTSTIESLEWRALPFALMKSVLIPVPMFSSLRTLKLWMGYRPYASGQEVSQLLNPQADSLEEMSLVSVITSTMEQDDHTEFRTLELEPFPRLRHLELVSCLGAEYEGRDEVRGLIAHKVNLEGALQGLRCQSRALAAIKYLTIRFEVGDSLHIIVVPPSWEYYLSSSIPAAVKRIVSPSDRPKRFPNLEKLTVVLSMKEGEFRKLEERCGKLEEKVNDKAGLADLPFVFRFEVEVI</sequence>
<dbReference type="GeneID" id="6009161"/>
<evidence type="ECO:0000313" key="3">
    <source>
        <dbReference type="Proteomes" id="UP000001861"/>
    </source>
</evidence>
<dbReference type="EMBL" id="AACS02000009">
    <property type="protein sequence ID" value="EAU89093.2"/>
    <property type="molecule type" value="Genomic_DNA"/>
</dbReference>
<evidence type="ECO:0000313" key="2">
    <source>
        <dbReference type="EMBL" id="EAU89093.2"/>
    </source>
</evidence>
<dbReference type="Proteomes" id="UP000001861">
    <property type="component" value="Unassembled WGS sequence"/>
</dbReference>